<comment type="function">
    <text evidence="1">Exerts its effect at some terminal stage of cytochrome c oxidase synthesis, probably by being involved in the insertion of the copper B into subunit I.</text>
</comment>
<evidence type="ECO:0000256" key="10">
    <source>
        <dbReference type="SAM" id="Phobius"/>
    </source>
</evidence>
<comment type="subcellular location">
    <subcellularLocation>
        <location evidence="2">Cell inner membrane</location>
        <topology evidence="2">Single-pass type II membrane protein</topology>
        <orientation evidence="2">Periplasmic side</orientation>
    </subcellularLocation>
</comment>
<keyword evidence="8" id="KW-0186">Copper</keyword>
<dbReference type="EMBL" id="AFHG01000049">
    <property type="protein sequence ID" value="EGK71587.1"/>
    <property type="molecule type" value="Genomic_DNA"/>
</dbReference>
<evidence type="ECO:0000256" key="7">
    <source>
        <dbReference type="ARBA" id="ARBA00022989"/>
    </source>
</evidence>
<sequence>MTEPRSGAEEATGRNRSTLIRLVVSAFLMFGFGYALVPFYEKLCQVLDVNNLNKQDNALPLNTQVDRSRSVTVEFDANLHRLPWNFKPVTGSLVVHPGEIVTVEYEVSNNRENAVTGQAIPSYTPSAAMQYFQKLDCFCFKQQTLAAGETRRMPIAFLVSPSLPKDINTITLSYTFFEVPGANAANVQSEKAGG</sequence>
<evidence type="ECO:0000313" key="11">
    <source>
        <dbReference type="EMBL" id="EGK71587.1"/>
    </source>
</evidence>
<protein>
    <recommendedName>
        <fullName evidence="4">Cytochrome c oxidase assembly protein CtaG</fullName>
    </recommendedName>
</protein>
<dbReference type="OrthoDB" id="9804841at2"/>
<keyword evidence="7 10" id="KW-1133">Transmembrane helix</keyword>
<dbReference type="InterPro" id="IPR023471">
    <property type="entry name" value="CtaG/Cox11_dom_sf"/>
</dbReference>
<comment type="similarity">
    <text evidence="3">Belongs to the COX11/CtaG family.</text>
</comment>
<dbReference type="Pfam" id="PF04442">
    <property type="entry name" value="CtaG_Cox11"/>
    <property type="match status" value="1"/>
</dbReference>
<keyword evidence="6" id="KW-0735">Signal-anchor</keyword>
<dbReference type="SUPFAM" id="SSF110111">
    <property type="entry name" value="Ctag/Cox11"/>
    <property type="match status" value="1"/>
</dbReference>
<dbReference type="PANTHER" id="PTHR21320:SF3">
    <property type="entry name" value="CYTOCHROME C OXIDASE ASSEMBLY PROTEIN COX11, MITOCHONDRIAL-RELATED"/>
    <property type="match status" value="1"/>
</dbReference>
<name>F5RCT6_METUF</name>
<dbReference type="PANTHER" id="PTHR21320">
    <property type="entry name" value="CYTOCHROME C OXIDASE ASSEMBLY PROTEIN COX11-RELATED"/>
    <property type="match status" value="1"/>
</dbReference>
<evidence type="ECO:0000256" key="3">
    <source>
        <dbReference type="ARBA" id="ARBA00009620"/>
    </source>
</evidence>
<feature type="transmembrane region" description="Helical" evidence="10">
    <location>
        <begin position="20"/>
        <end position="40"/>
    </location>
</feature>
<dbReference type="PIRSF" id="PIRSF005413">
    <property type="entry name" value="COX11"/>
    <property type="match status" value="1"/>
</dbReference>
<keyword evidence="5 10" id="KW-0812">Transmembrane</keyword>
<dbReference type="Gene3D" id="2.60.370.10">
    <property type="entry name" value="Ctag/Cox11"/>
    <property type="match status" value="1"/>
</dbReference>
<dbReference type="Proteomes" id="UP000005019">
    <property type="component" value="Unassembled WGS sequence"/>
</dbReference>
<dbReference type="eggNOG" id="COG3175">
    <property type="taxonomic scope" value="Bacteria"/>
</dbReference>
<comment type="caution">
    <text evidence="11">The sequence shown here is derived from an EMBL/GenBank/DDBJ whole genome shotgun (WGS) entry which is preliminary data.</text>
</comment>
<keyword evidence="12" id="KW-1185">Reference proteome</keyword>
<accession>F5RCT6</accession>
<keyword evidence="9 10" id="KW-0472">Membrane</keyword>
<dbReference type="AlphaFoldDB" id="F5RCT6"/>
<evidence type="ECO:0000256" key="6">
    <source>
        <dbReference type="ARBA" id="ARBA00022968"/>
    </source>
</evidence>
<dbReference type="RefSeq" id="WP_008061406.1">
    <property type="nucleotide sequence ID" value="NZ_AFHG01000049.1"/>
</dbReference>
<dbReference type="NCBIfam" id="NF003465">
    <property type="entry name" value="PRK05089.1"/>
    <property type="match status" value="1"/>
</dbReference>
<dbReference type="GO" id="GO:0005507">
    <property type="term" value="F:copper ion binding"/>
    <property type="evidence" value="ECO:0007669"/>
    <property type="project" value="InterPro"/>
</dbReference>
<dbReference type="InterPro" id="IPR007533">
    <property type="entry name" value="Cyt_c_oxidase_assmbl_CtaG"/>
</dbReference>
<organism evidence="11 12">
    <name type="scientific">Methyloversatilis universalis (strain ATCC BAA-1314 / DSM 25237 / JCM 13912 / CCUG 52030 / FAM5)</name>
    <dbReference type="NCBI Taxonomy" id="1000565"/>
    <lineage>
        <taxon>Bacteria</taxon>
        <taxon>Pseudomonadati</taxon>
        <taxon>Pseudomonadota</taxon>
        <taxon>Betaproteobacteria</taxon>
        <taxon>Nitrosomonadales</taxon>
        <taxon>Sterolibacteriaceae</taxon>
        <taxon>Methyloversatilis</taxon>
    </lineage>
</organism>
<evidence type="ECO:0000256" key="8">
    <source>
        <dbReference type="ARBA" id="ARBA00023008"/>
    </source>
</evidence>
<evidence type="ECO:0000256" key="9">
    <source>
        <dbReference type="ARBA" id="ARBA00023136"/>
    </source>
</evidence>
<evidence type="ECO:0000313" key="12">
    <source>
        <dbReference type="Proteomes" id="UP000005019"/>
    </source>
</evidence>
<evidence type="ECO:0000256" key="4">
    <source>
        <dbReference type="ARBA" id="ARBA00015384"/>
    </source>
</evidence>
<gene>
    <name evidence="11" type="ORF">METUNv1_02091</name>
</gene>
<dbReference type="GO" id="GO:0005886">
    <property type="term" value="C:plasma membrane"/>
    <property type="evidence" value="ECO:0007669"/>
    <property type="project" value="UniProtKB-SubCell"/>
</dbReference>
<reference evidence="11 12" key="1">
    <citation type="journal article" date="2011" name="J. Bacteriol.">
        <title>Genome sequence of Methyloversatilis universalis FAM5T, a methylotrophic representative of the order Rhodocyclales.</title>
        <authorList>
            <person name="Kittichotirat W."/>
            <person name="Good N.M."/>
            <person name="Hall R."/>
            <person name="Bringel F."/>
            <person name="Lajus A."/>
            <person name="Medigue C."/>
            <person name="Smalley N.E."/>
            <person name="Beck D."/>
            <person name="Bumgarner R."/>
            <person name="Vuilleumier S."/>
            <person name="Kalyuzhnaya M.G."/>
        </authorList>
    </citation>
    <scope>NUCLEOTIDE SEQUENCE [LARGE SCALE GENOMIC DNA]</scope>
    <source>
        <strain evidence="12">ATCC BAA-1314 / JCM 13912 / FAM5</strain>
    </source>
</reference>
<proteinExistence type="inferred from homology"/>
<evidence type="ECO:0000256" key="1">
    <source>
        <dbReference type="ARBA" id="ARBA00004007"/>
    </source>
</evidence>
<evidence type="ECO:0000256" key="2">
    <source>
        <dbReference type="ARBA" id="ARBA00004382"/>
    </source>
</evidence>
<dbReference type="STRING" id="1000565.METUNv1_02091"/>
<evidence type="ECO:0000256" key="5">
    <source>
        <dbReference type="ARBA" id="ARBA00022692"/>
    </source>
</evidence>